<proteinExistence type="predicted"/>
<evidence type="ECO:0000256" key="3">
    <source>
        <dbReference type="ARBA" id="ARBA00022490"/>
    </source>
</evidence>
<dbReference type="InterPro" id="IPR015915">
    <property type="entry name" value="Kelch-typ_b-propeller"/>
</dbReference>
<evidence type="ECO:0000256" key="4">
    <source>
        <dbReference type="ARBA" id="ARBA00022737"/>
    </source>
</evidence>
<dbReference type="STRING" id="35722.A0A0B7NDE6"/>
<feature type="compositionally biased region" description="Polar residues" evidence="7">
    <location>
        <begin position="357"/>
        <end position="372"/>
    </location>
</feature>
<organism evidence="8 9">
    <name type="scientific">Parasitella parasitica</name>
    <dbReference type="NCBI Taxonomy" id="35722"/>
    <lineage>
        <taxon>Eukaryota</taxon>
        <taxon>Fungi</taxon>
        <taxon>Fungi incertae sedis</taxon>
        <taxon>Mucoromycota</taxon>
        <taxon>Mucoromycotina</taxon>
        <taxon>Mucoromycetes</taxon>
        <taxon>Mucorales</taxon>
        <taxon>Mucorineae</taxon>
        <taxon>Mucoraceae</taxon>
        <taxon>Parasitella</taxon>
    </lineage>
</organism>
<keyword evidence="2" id="KW-0880">Kelch repeat</keyword>
<comment type="subcellular location">
    <subcellularLocation>
        <location evidence="1">Cytoplasm</location>
    </subcellularLocation>
</comment>
<evidence type="ECO:0000256" key="1">
    <source>
        <dbReference type="ARBA" id="ARBA00004496"/>
    </source>
</evidence>
<evidence type="ECO:0000256" key="7">
    <source>
        <dbReference type="SAM" id="MobiDB-lite"/>
    </source>
</evidence>
<evidence type="ECO:0000256" key="5">
    <source>
        <dbReference type="ARBA" id="ARBA00023054"/>
    </source>
</evidence>
<dbReference type="Gene3D" id="2.120.10.80">
    <property type="entry name" value="Kelch-type beta propeller"/>
    <property type="match status" value="2"/>
</dbReference>
<dbReference type="SUPFAM" id="SSF117281">
    <property type="entry name" value="Kelch motif"/>
    <property type="match status" value="1"/>
</dbReference>
<evidence type="ECO:0000313" key="8">
    <source>
        <dbReference type="EMBL" id="CEP12984.1"/>
    </source>
</evidence>
<evidence type="ECO:0000256" key="2">
    <source>
        <dbReference type="ARBA" id="ARBA00022441"/>
    </source>
</evidence>
<dbReference type="Pfam" id="PF24681">
    <property type="entry name" value="Kelch_KLHDC2_KLHL20_DRC7"/>
    <property type="match status" value="1"/>
</dbReference>
<keyword evidence="4" id="KW-0677">Repeat</keyword>
<protein>
    <submittedName>
        <fullName evidence="8">Uncharacterized protein</fullName>
    </submittedName>
</protein>
<evidence type="ECO:0000256" key="6">
    <source>
        <dbReference type="SAM" id="Coils"/>
    </source>
</evidence>
<keyword evidence="3" id="KW-0963">Cytoplasm</keyword>
<accession>A0A0B7NDE6</accession>
<dbReference type="PANTHER" id="PTHR46093:SF18">
    <property type="entry name" value="FIBRONECTIN TYPE-III DOMAIN-CONTAINING PROTEIN"/>
    <property type="match status" value="1"/>
</dbReference>
<gene>
    <name evidence="8" type="primary">PARPA_07005.1 scaffold 25188</name>
</gene>
<dbReference type="GO" id="GO:0005737">
    <property type="term" value="C:cytoplasm"/>
    <property type="evidence" value="ECO:0007669"/>
    <property type="project" value="UniProtKB-SubCell"/>
</dbReference>
<feature type="compositionally biased region" description="Basic and acidic residues" evidence="7">
    <location>
        <begin position="392"/>
        <end position="406"/>
    </location>
</feature>
<evidence type="ECO:0000313" key="9">
    <source>
        <dbReference type="Proteomes" id="UP000054107"/>
    </source>
</evidence>
<reference evidence="8 9" key="1">
    <citation type="submission" date="2014-09" db="EMBL/GenBank/DDBJ databases">
        <authorList>
            <person name="Ellenberger Sabrina"/>
        </authorList>
    </citation>
    <scope>NUCLEOTIDE SEQUENCE [LARGE SCALE GENOMIC DNA]</scope>
    <source>
        <strain evidence="8 9">CBS 412.66</strain>
    </source>
</reference>
<feature type="coiled-coil region" evidence="6">
    <location>
        <begin position="626"/>
        <end position="702"/>
    </location>
</feature>
<dbReference type="AlphaFoldDB" id="A0A0B7NDE6"/>
<keyword evidence="9" id="KW-1185">Reference proteome</keyword>
<feature type="region of interest" description="Disordered" evidence="7">
    <location>
        <begin position="392"/>
        <end position="455"/>
    </location>
</feature>
<feature type="compositionally biased region" description="Polar residues" evidence="7">
    <location>
        <begin position="408"/>
        <end position="426"/>
    </location>
</feature>
<dbReference type="EMBL" id="LN728848">
    <property type="protein sequence ID" value="CEP12984.1"/>
    <property type="molecule type" value="Genomic_DNA"/>
</dbReference>
<dbReference type="PANTHER" id="PTHR46093">
    <property type="entry name" value="ACYL-COA-BINDING DOMAIN-CONTAINING PROTEIN 5"/>
    <property type="match status" value="1"/>
</dbReference>
<dbReference type="FunFam" id="2.120.10.80:FF:000049">
    <property type="entry name" value="Cell polarity protein (Tea1)"/>
    <property type="match status" value="1"/>
</dbReference>
<dbReference type="OrthoDB" id="45365at2759"/>
<sequence>MTLFSKFTKSGGNTEKFIYPWSQRKLAGSNNALPRYGHGAAALDNQHFLIYGGIHKGNTKKNLFILDTNNLSATSLSTSGDVPSLRSFTTISSIGPFILLYGGEPIHANEMWDPYFYVMHTNTRQWSRVRTKGKFPLERAGHSTCVSDDGIMYIFGGHFQRKYLGDLCAFNVRDYPAKAEWDFINYENQGPAPRSGHISVIYDKKLYVFGGMNANHLFNDIWCFDLVACTWHQISAVGFIPAPRESCAAALVNDTIYIFGGRGLNGYSLGDLCAFRIKSQRWYMFQGMGTPPSPRYGLSMTVIGSKIYIFGGDSIAGKTDDSAYVYTLDCSKIKYPPESEASESKNSNVDRAMTTAIRDSSNSNATKSQHQMTETRVEQDLELPQVETNTNHLDHQHHSLKKDDKQIGSPTSAYSTESNWSHPSQSFDKEPSRSPPPRPPRGGVTLNDAHRQAASTMKDSFKFKRELAFKHRPQLPPKLFIPVISESIAKNLEEKAKLLLEIKARDAVILEMKTKERWWRTEVSVARHLQQDQHGNTCVDNEDIVLLDLEQKDKLLLFQQLVAVKAEIKKIRASVNKQNEPILEKIEQVESIRAVALEEAAYYKATYTALKSRDNGALDLLESGRADILETRLKLAYQEKDEINQKIHTINSQSQQDRSARLLAEERARDAQKQSEEAQEAHQNALENLTQLYEKIIKLEAQGRDDAMHIANLSSKLANYLSLSNTKDQDNSQLHIEIGRLEAANIKARNEIAILLKKLEESKDDENHLKMLLSDKDQAYAEAVLELEKTCIQLDILKNVSNNQTALTAVQ</sequence>
<keyword evidence="5 6" id="KW-0175">Coiled coil</keyword>
<feature type="region of interest" description="Disordered" evidence="7">
    <location>
        <begin position="356"/>
        <end position="377"/>
    </location>
</feature>
<dbReference type="Proteomes" id="UP000054107">
    <property type="component" value="Unassembled WGS sequence"/>
</dbReference>
<feature type="coiled-coil region" evidence="6">
    <location>
        <begin position="738"/>
        <end position="765"/>
    </location>
</feature>
<name>A0A0B7NDE6_9FUNG</name>